<accession>A0ABT7C0R8</accession>
<dbReference type="Proteomes" id="UP001232992">
    <property type="component" value="Unassembled WGS sequence"/>
</dbReference>
<dbReference type="InterPro" id="IPR050300">
    <property type="entry name" value="GDXG_lipolytic_enzyme"/>
</dbReference>
<sequence length="321" mass="35385">MGDFYIPTTISPEAQAILGQFTYAKRDGTDYPEPDDIEGWKKLQAGVIQVFQPLNDKVKQEFEPTLEMKEIGGIPVLDIKPKGWKDNGKLLVYTHGGAYTETSAESTLFFSATVAATTGLNVISVDYTLAPEAKHDFISDQVVSVFKGLVDSGRKLKDVGLYADSAGGGLASGSVLKMRDRGVGMPGALVLWSPWADIDAACGDSYGALKDIDPLCNYENQLRKCALAYADAKDWKNPYVSSVYGDFTKGYPPTLLQVGTKEIFLSNSVRLYHALNNAGQTVQLELYDGMWHVFQGVFYDLPESKMAQQNTAKFFKKYLKY</sequence>
<gene>
    <name evidence="3" type="ORF">PMH09_17755</name>
</gene>
<evidence type="ECO:0000313" key="4">
    <source>
        <dbReference type="Proteomes" id="UP001232992"/>
    </source>
</evidence>
<dbReference type="Pfam" id="PF07859">
    <property type="entry name" value="Abhydrolase_3"/>
    <property type="match status" value="1"/>
</dbReference>
<organism evidence="3 4">
    <name type="scientific">Roseofilum casamattae BLCC-M143</name>
    <dbReference type="NCBI Taxonomy" id="3022442"/>
    <lineage>
        <taxon>Bacteria</taxon>
        <taxon>Bacillati</taxon>
        <taxon>Cyanobacteriota</taxon>
        <taxon>Cyanophyceae</taxon>
        <taxon>Desertifilales</taxon>
        <taxon>Desertifilaceae</taxon>
        <taxon>Roseofilum</taxon>
        <taxon>Roseofilum casamattae</taxon>
    </lineage>
</organism>
<dbReference type="PANTHER" id="PTHR48081:SF8">
    <property type="entry name" value="ALPHA_BETA HYDROLASE FOLD-3 DOMAIN-CONTAINING PROTEIN-RELATED"/>
    <property type="match status" value="1"/>
</dbReference>
<evidence type="ECO:0000313" key="3">
    <source>
        <dbReference type="EMBL" id="MDJ1185035.1"/>
    </source>
</evidence>
<dbReference type="Gene3D" id="3.40.50.1820">
    <property type="entry name" value="alpha/beta hydrolase"/>
    <property type="match status" value="1"/>
</dbReference>
<dbReference type="InterPro" id="IPR013094">
    <property type="entry name" value="AB_hydrolase_3"/>
</dbReference>
<proteinExistence type="predicted"/>
<feature type="domain" description="Alpha/beta hydrolase fold-3" evidence="2">
    <location>
        <begin position="91"/>
        <end position="295"/>
    </location>
</feature>
<dbReference type="InterPro" id="IPR029058">
    <property type="entry name" value="AB_hydrolase_fold"/>
</dbReference>
<dbReference type="EMBL" id="JAQOSQ010000024">
    <property type="protein sequence ID" value="MDJ1185035.1"/>
    <property type="molecule type" value="Genomic_DNA"/>
</dbReference>
<dbReference type="PANTHER" id="PTHR48081">
    <property type="entry name" value="AB HYDROLASE SUPERFAMILY PROTEIN C4A8.06C"/>
    <property type="match status" value="1"/>
</dbReference>
<dbReference type="SUPFAM" id="SSF53474">
    <property type="entry name" value="alpha/beta-Hydrolases"/>
    <property type="match status" value="1"/>
</dbReference>
<protein>
    <submittedName>
        <fullName evidence="3">Alpha/beta hydrolase</fullName>
    </submittedName>
</protein>
<keyword evidence="4" id="KW-1185">Reference proteome</keyword>
<keyword evidence="1 3" id="KW-0378">Hydrolase</keyword>
<evidence type="ECO:0000259" key="2">
    <source>
        <dbReference type="Pfam" id="PF07859"/>
    </source>
</evidence>
<dbReference type="RefSeq" id="WP_283759687.1">
    <property type="nucleotide sequence ID" value="NZ_JAQOSQ010000024.1"/>
</dbReference>
<dbReference type="GO" id="GO:0016787">
    <property type="term" value="F:hydrolase activity"/>
    <property type="evidence" value="ECO:0007669"/>
    <property type="project" value="UniProtKB-KW"/>
</dbReference>
<comment type="caution">
    <text evidence="3">The sequence shown here is derived from an EMBL/GenBank/DDBJ whole genome shotgun (WGS) entry which is preliminary data.</text>
</comment>
<evidence type="ECO:0000256" key="1">
    <source>
        <dbReference type="ARBA" id="ARBA00022801"/>
    </source>
</evidence>
<reference evidence="3 4" key="1">
    <citation type="submission" date="2023-01" db="EMBL/GenBank/DDBJ databases">
        <title>Novel diversity within Roseofilum (Cyanobacteria; Desertifilaceae) from marine benthic mats with descriptions of four novel species.</title>
        <authorList>
            <person name="Wang Y."/>
            <person name="Berthold D.E."/>
            <person name="Hu J."/>
            <person name="Lefler F.W."/>
            <person name="Laughinghouse H.D. IV."/>
        </authorList>
    </citation>
    <scope>NUCLEOTIDE SEQUENCE [LARGE SCALE GENOMIC DNA]</scope>
    <source>
        <strain evidence="3 4">BLCC-M143</strain>
    </source>
</reference>
<name>A0ABT7C0R8_9CYAN</name>